<sequence length="399" mass="45635">MFINFFHQLKSEGVPVSLNEWMTLMEALAKGLSFSSLTGFYYLARAVLIKSEAHYDRYDLAFAKHFQGLETTDDIIKQALDWLADSLPPLHVPPGERSPFTPWDLDELRRQLEDRLKNQDGEHHGGSQWIGTGGRSPFGHSGYHKAGVRIGGTSVNRSAVKVAAERHYQEFRDDQITGVRNFEVALRKLRQFSSRTEGPKDELDLDGTIDATCKNAGKLKLIWERPRRNTMKVILLMDSGGSMNKYMQICSRLFTAAHRATHFKDMRFYYFHNCIYDRIYTSPALIPRNAVKTDDVLSSLNADYRLIIAGDASMAPSELTMRGGAIDWDMYNEQPGLFWLERLARHLPFSVWLNPIPSDRWATAEGYYSIALIQRVFPMYELTPEGLEQALKKLKTKTK</sequence>
<dbReference type="InterPro" id="IPR008912">
    <property type="entry name" value="Uncharacterised_CoxE"/>
</dbReference>
<dbReference type="Pfam" id="PF05762">
    <property type="entry name" value="VWA_CoxE"/>
    <property type="match status" value="1"/>
</dbReference>
<protein>
    <submittedName>
        <fullName evidence="1">VWA domain containing CoxE-like protein</fullName>
    </submittedName>
</protein>
<organism evidence="1 2">
    <name type="scientific">Pelotomaculum schinkii</name>
    <dbReference type="NCBI Taxonomy" id="78350"/>
    <lineage>
        <taxon>Bacteria</taxon>
        <taxon>Bacillati</taxon>
        <taxon>Bacillota</taxon>
        <taxon>Clostridia</taxon>
        <taxon>Eubacteriales</taxon>
        <taxon>Desulfotomaculaceae</taxon>
        <taxon>Pelotomaculum</taxon>
    </lineage>
</organism>
<dbReference type="Proteomes" id="UP000298324">
    <property type="component" value="Unassembled WGS sequence"/>
</dbReference>
<dbReference type="EMBL" id="QFGA01000004">
    <property type="protein sequence ID" value="TEB04424.1"/>
    <property type="molecule type" value="Genomic_DNA"/>
</dbReference>
<gene>
    <name evidence="1" type="ORF">Psch_04151</name>
</gene>
<dbReference type="PANTHER" id="PTHR39338:SF7">
    <property type="entry name" value="BLL6692 PROTEIN"/>
    <property type="match status" value="1"/>
</dbReference>
<accession>A0A4Y7R632</accession>
<proteinExistence type="predicted"/>
<evidence type="ECO:0000313" key="2">
    <source>
        <dbReference type="Proteomes" id="UP000298324"/>
    </source>
</evidence>
<keyword evidence="2" id="KW-1185">Reference proteome</keyword>
<dbReference type="AlphaFoldDB" id="A0A4Y7R632"/>
<dbReference type="RefSeq" id="WP_190259539.1">
    <property type="nucleotide sequence ID" value="NZ_QFGA01000004.1"/>
</dbReference>
<name>A0A4Y7R632_9FIRM</name>
<comment type="caution">
    <text evidence="1">The sequence shown here is derived from an EMBL/GenBank/DDBJ whole genome shotgun (WGS) entry which is preliminary data.</text>
</comment>
<dbReference type="PANTHER" id="PTHR39338">
    <property type="entry name" value="BLL5662 PROTEIN-RELATED"/>
    <property type="match status" value="1"/>
</dbReference>
<evidence type="ECO:0000313" key="1">
    <source>
        <dbReference type="EMBL" id="TEB04424.1"/>
    </source>
</evidence>
<reference evidence="1 2" key="1">
    <citation type="journal article" date="2018" name="Environ. Microbiol.">
        <title>Novel energy conservation strategies and behaviour of Pelotomaculum schinkii driving syntrophic propionate catabolism.</title>
        <authorList>
            <person name="Hidalgo-Ahumada C.A.P."/>
            <person name="Nobu M.K."/>
            <person name="Narihiro T."/>
            <person name="Tamaki H."/>
            <person name="Liu W.T."/>
            <person name="Kamagata Y."/>
            <person name="Stams A.J.M."/>
            <person name="Imachi H."/>
            <person name="Sousa D.Z."/>
        </authorList>
    </citation>
    <scope>NUCLEOTIDE SEQUENCE [LARGE SCALE GENOMIC DNA]</scope>
    <source>
        <strain evidence="1 2">HH</strain>
    </source>
</reference>